<evidence type="ECO:0000256" key="1">
    <source>
        <dbReference type="ARBA" id="ARBA00004141"/>
    </source>
</evidence>
<sequence>MRRFPWWSLAFPAIGLAELLAPGLVPMPLVAVTLIGVIFAAVRHAETVAQRLGNLLGALVLAVSITVIEAGLIVSMMLGGAEPTVARDSIFAALMIALNGVLGLSLLLGGRRWFEQSFRTSACNAFLAVLIPLAVLTLVLPSHTISAAGPVYSPPQLLFVAVVSLGLYVAFLYVQLVRHRAEFVADHDIAAGADRPGAMAALVAGGLLLLSLICVVLLAKALAPVLEAGVRAADLPLSLVGVAIALLVLMPEGLTALRAAARNNLQAALNLTLGSVLACVGLTIPAVAVVALATGQPLHLGLDAAMTVLLATTFLMLAITLNTGRTTVLEGMVHLSIFAAFVMFSFLP</sequence>
<feature type="transmembrane region" description="Helical" evidence="5">
    <location>
        <begin position="235"/>
        <end position="257"/>
    </location>
</feature>
<keyword evidence="2 5" id="KW-0812">Transmembrane</keyword>
<dbReference type="GO" id="GO:0015386">
    <property type="term" value="F:potassium:proton antiporter activity"/>
    <property type="evidence" value="ECO:0007669"/>
    <property type="project" value="TreeGrafter"/>
</dbReference>
<feature type="transmembrane region" description="Helical" evidence="5">
    <location>
        <begin position="328"/>
        <end position="347"/>
    </location>
</feature>
<accession>A0A840A7G6</accession>
<feature type="domain" description="Sodium/calcium exchanger membrane region" evidence="6">
    <location>
        <begin position="31"/>
        <end position="176"/>
    </location>
</feature>
<gene>
    <name evidence="7" type="ORF">GGQ83_000248</name>
</gene>
<keyword evidence="4 5" id="KW-0472">Membrane</keyword>
<evidence type="ECO:0000313" key="8">
    <source>
        <dbReference type="Proteomes" id="UP000553193"/>
    </source>
</evidence>
<dbReference type="EMBL" id="JACIDJ010000001">
    <property type="protein sequence ID" value="MBB3896822.1"/>
    <property type="molecule type" value="Genomic_DNA"/>
</dbReference>
<dbReference type="Proteomes" id="UP000553193">
    <property type="component" value="Unassembled WGS sequence"/>
</dbReference>
<feature type="transmembrane region" description="Helical" evidence="5">
    <location>
        <begin position="20"/>
        <end position="42"/>
    </location>
</feature>
<feature type="transmembrane region" description="Helical" evidence="5">
    <location>
        <begin position="157"/>
        <end position="177"/>
    </location>
</feature>
<feature type="transmembrane region" description="Helical" evidence="5">
    <location>
        <begin position="90"/>
        <end position="110"/>
    </location>
</feature>
<dbReference type="InterPro" id="IPR052946">
    <property type="entry name" value="Alkaline_pH_Ca-Antiporter"/>
</dbReference>
<dbReference type="AlphaFoldDB" id="A0A840A7G6"/>
<dbReference type="PANTHER" id="PTHR37958">
    <property type="entry name" value="SODIUM-POTASSIUM/PROTON ANTIPORTER CHAA"/>
    <property type="match status" value="1"/>
</dbReference>
<feature type="transmembrane region" description="Helical" evidence="5">
    <location>
        <begin position="198"/>
        <end position="223"/>
    </location>
</feature>
<evidence type="ECO:0000313" key="7">
    <source>
        <dbReference type="EMBL" id="MBB3896822.1"/>
    </source>
</evidence>
<feature type="transmembrane region" description="Helical" evidence="5">
    <location>
        <begin position="300"/>
        <end position="321"/>
    </location>
</feature>
<protein>
    <submittedName>
        <fullName evidence="7">Ca2+:H+ antiporter</fullName>
    </submittedName>
</protein>
<feature type="transmembrane region" description="Helical" evidence="5">
    <location>
        <begin position="269"/>
        <end position="294"/>
    </location>
</feature>
<comment type="caution">
    <text evidence="7">The sequence shown here is derived from an EMBL/GenBank/DDBJ whole genome shotgun (WGS) entry which is preliminary data.</text>
</comment>
<organism evidence="7 8">
    <name type="scientific">Roseococcus suduntuyensis</name>
    <dbReference type="NCBI Taxonomy" id="455361"/>
    <lineage>
        <taxon>Bacteria</taxon>
        <taxon>Pseudomonadati</taxon>
        <taxon>Pseudomonadota</taxon>
        <taxon>Alphaproteobacteria</taxon>
        <taxon>Acetobacterales</taxon>
        <taxon>Roseomonadaceae</taxon>
        <taxon>Roseococcus</taxon>
    </lineage>
</organism>
<dbReference type="InterPro" id="IPR004837">
    <property type="entry name" value="NaCa_Exmemb"/>
</dbReference>
<evidence type="ECO:0000256" key="4">
    <source>
        <dbReference type="ARBA" id="ARBA00023136"/>
    </source>
</evidence>
<feature type="transmembrane region" description="Helical" evidence="5">
    <location>
        <begin position="122"/>
        <end position="145"/>
    </location>
</feature>
<keyword evidence="8" id="KW-1185">Reference proteome</keyword>
<reference evidence="7 8" key="1">
    <citation type="submission" date="2020-08" db="EMBL/GenBank/DDBJ databases">
        <title>Genomic Encyclopedia of Type Strains, Phase IV (KMG-IV): sequencing the most valuable type-strain genomes for metagenomic binning, comparative biology and taxonomic classification.</title>
        <authorList>
            <person name="Goeker M."/>
        </authorList>
    </citation>
    <scope>NUCLEOTIDE SEQUENCE [LARGE SCALE GENOMIC DNA]</scope>
    <source>
        <strain evidence="7 8">DSM 19979</strain>
    </source>
</reference>
<evidence type="ECO:0000256" key="3">
    <source>
        <dbReference type="ARBA" id="ARBA00022989"/>
    </source>
</evidence>
<evidence type="ECO:0000259" key="6">
    <source>
        <dbReference type="Pfam" id="PF01699"/>
    </source>
</evidence>
<feature type="domain" description="Sodium/calcium exchanger membrane region" evidence="6">
    <location>
        <begin position="206"/>
        <end position="346"/>
    </location>
</feature>
<evidence type="ECO:0000256" key="5">
    <source>
        <dbReference type="SAM" id="Phobius"/>
    </source>
</evidence>
<evidence type="ECO:0000256" key="2">
    <source>
        <dbReference type="ARBA" id="ARBA00022692"/>
    </source>
</evidence>
<dbReference type="RefSeq" id="WP_184381777.1">
    <property type="nucleotide sequence ID" value="NZ_JACIDJ010000001.1"/>
</dbReference>
<dbReference type="GO" id="GO:0015385">
    <property type="term" value="F:sodium:proton antiporter activity"/>
    <property type="evidence" value="ECO:0007669"/>
    <property type="project" value="TreeGrafter"/>
</dbReference>
<comment type="subcellular location">
    <subcellularLocation>
        <location evidence="1">Membrane</location>
        <topology evidence="1">Multi-pass membrane protein</topology>
    </subcellularLocation>
</comment>
<dbReference type="PANTHER" id="PTHR37958:SF1">
    <property type="entry name" value="SODIUM-POTASSIUM_PROTON ANTIPORTER CHAA"/>
    <property type="match status" value="1"/>
</dbReference>
<dbReference type="Pfam" id="PF01699">
    <property type="entry name" value="Na_Ca_ex"/>
    <property type="match status" value="2"/>
</dbReference>
<keyword evidence="3 5" id="KW-1133">Transmembrane helix</keyword>
<feature type="transmembrane region" description="Helical" evidence="5">
    <location>
        <begin position="54"/>
        <end position="78"/>
    </location>
</feature>
<proteinExistence type="predicted"/>
<dbReference type="GO" id="GO:0005886">
    <property type="term" value="C:plasma membrane"/>
    <property type="evidence" value="ECO:0007669"/>
    <property type="project" value="TreeGrafter"/>
</dbReference>
<name>A0A840A7G6_9PROT</name>